<name>A0A8B6X5N7_9BURK</name>
<feature type="binding site" evidence="13">
    <location>
        <position position="245"/>
    </location>
    <ligand>
        <name>sn-glycerol 3-phosphate</name>
        <dbReference type="ChEBI" id="CHEBI:57597"/>
    </ligand>
</feature>
<dbReference type="PROSITE" id="PS00957">
    <property type="entry name" value="NAD_G3PDH"/>
    <property type="match status" value="1"/>
</dbReference>
<dbReference type="Gene3D" id="3.40.50.720">
    <property type="entry name" value="NAD(P)-binding Rossmann-like Domain"/>
    <property type="match status" value="1"/>
</dbReference>
<feature type="binding site" evidence="13">
    <location>
        <position position="18"/>
    </location>
    <ligand>
        <name>NADPH</name>
        <dbReference type="ChEBI" id="CHEBI:57783"/>
    </ligand>
</feature>
<evidence type="ECO:0000256" key="1">
    <source>
        <dbReference type="ARBA" id="ARBA00011009"/>
    </source>
</evidence>
<keyword evidence="2 13" id="KW-0444">Lipid biosynthesis</keyword>
<feature type="binding site" evidence="13">
    <location>
        <position position="38"/>
    </location>
    <ligand>
        <name>NADPH</name>
        <dbReference type="ChEBI" id="CHEBI:57783"/>
    </ligand>
</feature>
<evidence type="ECO:0000256" key="3">
    <source>
        <dbReference type="ARBA" id="ARBA00022857"/>
    </source>
</evidence>
<protein>
    <recommendedName>
        <fullName evidence="11 13">Glycerol-3-phosphate dehydrogenase [NAD(P)+]</fullName>
        <ecNumber evidence="10 13">1.1.1.94</ecNumber>
    </recommendedName>
    <alternativeName>
        <fullName evidence="13">NAD(P)(+)-dependent glycerol-3-phosphate dehydrogenase</fullName>
    </alternativeName>
    <alternativeName>
        <fullName evidence="12 13">NAD(P)H-dependent dihydroxyacetone-phosphate reductase</fullName>
    </alternativeName>
</protein>
<feature type="binding site" evidence="13">
    <location>
        <position position="17"/>
    </location>
    <ligand>
        <name>NADPH</name>
        <dbReference type="ChEBI" id="CHEBI:57783"/>
    </ligand>
</feature>
<dbReference type="HAMAP" id="MF_00394">
    <property type="entry name" value="NAD_Glyc3P_dehydrog"/>
    <property type="match status" value="1"/>
</dbReference>
<dbReference type="GO" id="GO:0047952">
    <property type="term" value="F:glycerol-3-phosphate dehydrogenase [NAD(P)+] activity"/>
    <property type="evidence" value="ECO:0007669"/>
    <property type="project" value="UniProtKB-UniRule"/>
</dbReference>
<evidence type="ECO:0000256" key="17">
    <source>
        <dbReference type="RuleBase" id="RU000437"/>
    </source>
</evidence>
<keyword evidence="3 13" id="KW-0521">NADP</keyword>
<dbReference type="EC" id="1.1.1.94" evidence="10 13"/>
<dbReference type="InterPro" id="IPR006168">
    <property type="entry name" value="G3P_DH_NAD-dep"/>
</dbReference>
<feature type="binding site" evidence="13">
    <location>
        <position position="139"/>
    </location>
    <ligand>
        <name>sn-glycerol 3-phosphate</name>
        <dbReference type="ChEBI" id="CHEBI:57597"/>
    </ligand>
</feature>
<evidence type="ECO:0000256" key="5">
    <source>
        <dbReference type="ARBA" id="ARBA00023027"/>
    </source>
</evidence>
<evidence type="ECO:0000256" key="8">
    <source>
        <dbReference type="ARBA" id="ARBA00023264"/>
    </source>
</evidence>
<evidence type="ECO:0000256" key="7">
    <source>
        <dbReference type="ARBA" id="ARBA00023209"/>
    </source>
</evidence>
<dbReference type="UniPathway" id="UPA00940"/>
<evidence type="ECO:0000256" key="11">
    <source>
        <dbReference type="ARBA" id="ARBA00069372"/>
    </source>
</evidence>
<evidence type="ECO:0000256" key="16">
    <source>
        <dbReference type="PIRSR" id="PIRSR000114-3"/>
    </source>
</evidence>
<dbReference type="GO" id="GO:0046474">
    <property type="term" value="P:glycerophospholipid biosynthetic process"/>
    <property type="evidence" value="ECO:0007669"/>
    <property type="project" value="TreeGrafter"/>
</dbReference>
<feature type="binding site" evidence="16">
    <location>
        <position position="141"/>
    </location>
    <ligand>
        <name>NAD(+)</name>
        <dbReference type="ChEBI" id="CHEBI:57540"/>
    </ligand>
</feature>
<evidence type="ECO:0000313" key="20">
    <source>
        <dbReference type="Proteomes" id="UP000675920"/>
    </source>
</evidence>
<evidence type="ECO:0000256" key="10">
    <source>
        <dbReference type="ARBA" id="ARBA00066687"/>
    </source>
</evidence>
<feature type="binding site" evidence="13">
    <location>
        <position position="109"/>
    </location>
    <ligand>
        <name>NADPH</name>
        <dbReference type="ChEBI" id="CHEBI:57783"/>
    </ligand>
</feature>
<comment type="similarity">
    <text evidence="1 13 17">Belongs to the NAD-dependent glycerol-3-phosphate dehydrogenase family.</text>
</comment>
<keyword evidence="13" id="KW-0547">Nucleotide-binding</keyword>
<feature type="domain" description="Glycerol-3-phosphate dehydrogenase NAD-dependent C-terminal" evidence="19">
    <location>
        <begin position="181"/>
        <end position="321"/>
    </location>
</feature>
<feature type="binding site" evidence="13">
    <location>
        <position position="137"/>
    </location>
    <ligand>
        <name>sn-glycerol 3-phosphate</name>
        <dbReference type="ChEBI" id="CHEBI:57597"/>
    </ligand>
</feature>
<evidence type="ECO:0000256" key="14">
    <source>
        <dbReference type="PIRSR" id="PIRSR000114-1"/>
    </source>
</evidence>
<accession>A0A8B6X5N7</accession>
<feature type="binding site" evidence="13">
    <location>
        <position position="109"/>
    </location>
    <ligand>
        <name>sn-glycerol 3-phosphate</name>
        <dbReference type="ChEBI" id="CHEBI:57597"/>
    </ligand>
</feature>
<feature type="binding site" evidence="13">
    <location>
        <position position="192"/>
    </location>
    <ligand>
        <name>sn-glycerol 3-phosphate</name>
        <dbReference type="ChEBI" id="CHEBI:57597"/>
    </ligand>
</feature>
<dbReference type="RefSeq" id="WP_028312232.1">
    <property type="nucleotide sequence ID" value="NZ_AXWS01000015.1"/>
</dbReference>
<evidence type="ECO:0000256" key="6">
    <source>
        <dbReference type="ARBA" id="ARBA00023098"/>
    </source>
</evidence>
<dbReference type="NCBIfam" id="NF000942">
    <property type="entry name" value="PRK00094.1-4"/>
    <property type="match status" value="1"/>
</dbReference>
<evidence type="ECO:0000256" key="12">
    <source>
        <dbReference type="ARBA" id="ARBA00080511"/>
    </source>
</evidence>
<feature type="binding site" evidence="13">
    <location>
        <position position="282"/>
    </location>
    <ligand>
        <name>NADPH</name>
        <dbReference type="ChEBI" id="CHEBI:57783"/>
    </ligand>
</feature>
<feature type="domain" description="Glycerol-3-phosphate dehydrogenase NAD-dependent N-terminal" evidence="18">
    <location>
        <begin position="11"/>
        <end position="160"/>
    </location>
</feature>
<dbReference type="PIRSF" id="PIRSF000114">
    <property type="entry name" value="Glycerol-3-P_dh"/>
    <property type="match status" value="1"/>
</dbReference>
<keyword evidence="6 13" id="KW-0443">Lipid metabolism</keyword>
<feature type="binding site" evidence="15">
    <location>
        <begin position="256"/>
        <end position="257"/>
    </location>
    <ligand>
        <name>substrate</name>
    </ligand>
</feature>
<evidence type="ECO:0000313" key="21">
    <source>
        <dbReference type="RefSeq" id="WP_028312232.1"/>
    </source>
</evidence>
<reference evidence="21" key="1">
    <citation type="submission" date="2025-08" db="UniProtKB">
        <authorList>
            <consortium name="RefSeq"/>
        </authorList>
    </citation>
    <scope>IDENTIFICATION</scope>
</reference>
<evidence type="ECO:0000256" key="13">
    <source>
        <dbReference type="HAMAP-Rule" id="MF_00394"/>
    </source>
</evidence>
<evidence type="ECO:0000256" key="2">
    <source>
        <dbReference type="ARBA" id="ARBA00022516"/>
    </source>
</evidence>
<dbReference type="PANTHER" id="PTHR11728">
    <property type="entry name" value="GLYCEROL-3-PHOSPHATE DEHYDROGENASE"/>
    <property type="match status" value="1"/>
</dbReference>
<keyword evidence="13" id="KW-0963">Cytoplasm</keyword>
<comment type="catalytic activity">
    <reaction evidence="9">
        <text>sn-glycerol 3-phosphate + NADP(+) = dihydroxyacetone phosphate + NADPH + H(+)</text>
        <dbReference type="Rhea" id="RHEA:11096"/>
        <dbReference type="ChEBI" id="CHEBI:15378"/>
        <dbReference type="ChEBI" id="CHEBI:57597"/>
        <dbReference type="ChEBI" id="CHEBI:57642"/>
        <dbReference type="ChEBI" id="CHEBI:57783"/>
        <dbReference type="ChEBI" id="CHEBI:58349"/>
        <dbReference type="EC" id="1.1.1.94"/>
    </reaction>
    <physiologicalReaction direction="right-to-left" evidence="9">
        <dbReference type="Rhea" id="RHEA:11098"/>
    </physiologicalReaction>
</comment>
<evidence type="ECO:0000256" key="4">
    <source>
        <dbReference type="ARBA" id="ARBA00023002"/>
    </source>
</evidence>
<dbReference type="GO" id="GO:0005975">
    <property type="term" value="P:carbohydrate metabolic process"/>
    <property type="evidence" value="ECO:0007669"/>
    <property type="project" value="InterPro"/>
</dbReference>
<dbReference type="PANTHER" id="PTHR11728:SF1">
    <property type="entry name" value="GLYCEROL-3-PHOSPHATE DEHYDROGENASE [NAD(+)] 2, CHLOROPLASTIC"/>
    <property type="match status" value="1"/>
</dbReference>
<proteinExistence type="inferred from homology"/>
<feature type="binding site" evidence="13">
    <location>
        <position position="55"/>
    </location>
    <ligand>
        <name>NADPH</name>
        <dbReference type="ChEBI" id="CHEBI:57783"/>
    </ligand>
</feature>
<dbReference type="GO" id="GO:0046167">
    <property type="term" value="P:glycerol-3-phosphate biosynthetic process"/>
    <property type="evidence" value="ECO:0007669"/>
    <property type="project" value="UniProtKB-UniRule"/>
</dbReference>
<dbReference type="InterPro" id="IPR013328">
    <property type="entry name" value="6PGD_dom2"/>
</dbReference>
<keyword evidence="8 13" id="KW-1208">Phospholipid metabolism</keyword>
<comment type="catalytic activity">
    <reaction evidence="13">
        <text>sn-glycerol 3-phosphate + NAD(+) = dihydroxyacetone phosphate + NADH + H(+)</text>
        <dbReference type="Rhea" id="RHEA:11092"/>
        <dbReference type="ChEBI" id="CHEBI:15378"/>
        <dbReference type="ChEBI" id="CHEBI:57540"/>
        <dbReference type="ChEBI" id="CHEBI:57597"/>
        <dbReference type="ChEBI" id="CHEBI:57642"/>
        <dbReference type="ChEBI" id="CHEBI:57945"/>
        <dbReference type="EC" id="1.1.1.94"/>
    </reaction>
</comment>
<dbReference type="Gene3D" id="1.10.1040.10">
    <property type="entry name" value="N-(1-d-carboxylethyl)-l-norvaline Dehydrogenase, domain 2"/>
    <property type="match status" value="1"/>
</dbReference>
<keyword evidence="7 13" id="KW-0594">Phospholipid biosynthesis</keyword>
<comment type="pathway">
    <text evidence="13">Membrane lipid metabolism; glycerophospholipid metabolism.</text>
</comment>
<dbReference type="FunFam" id="3.40.50.720:FF:000019">
    <property type="entry name" value="Glycerol-3-phosphate dehydrogenase [NAD(P)+]"/>
    <property type="match status" value="1"/>
</dbReference>
<comment type="caution">
    <text evidence="13">Lacks conserved residue(s) required for the propagation of feature annotation.</text>
</comment>
<feature type="binding site" evidence="16">
    <location>
        <position position="256"/>
    </location>
    <ligand>
        <name>NAD(+)</name>
        <dbReference type="ChEBI" id="CHEBI:57540"/>
    </ligand>
</feature>
<dbReference type="Pfam" id="PF01210">
    <property type="entry name" value="NAD_Gly3P_dh_N"/>
    <property type="match status" value="1"/>
</dbReference>
<dbReference type="FunFam" id="1.10.1040.10:FF:000001">
    <property type="entry name" value="Glycerol-3-phosphate dehydrogenase [NAD(P)+]"/>
    <property type="match status" value="1"/>
</dbReference>
<feature type="binding site" evidence="13">
    <location>
        <position position="256"/>
    </location>
    <ligand>
        <name>NADPH</name>
        <dbReference type="ChEBI" id="CHEBI:57783"/>
    </ligand>
</feature>
<dbReference type="SUPFAM" id="SSF51735">
    <property type="entry name" value="NAD(P)-binding Rossmann-fold domains"/>
    <property type="match status" value="1"/>
</dbReference>
<organism evidence="20 21">
    <name type="scientific">Derxia gummosa DSM 723</name>
    <dbReference type="NCBI Taxonomy" id="1121388"/>
    <lineage>
        <taxon>Bacteria</taxon>
        <taxon>Pseudomonadati</taxon>
        <taxon>Pseudomonadota</taxon>
        <taxon>Betaproteobacteria</taxon>
        <taxon>Burkholderiales</taxon>
        <taxon>Alcaligenaceae</taxon>
        <taxon>Derxia</taxon>
    </lineage>
</organism>
<keyword evidence="20" id="KW-1185">Reference proteome</keyword>
<dbReference type="GO" id="GO:0005829">
    <property type="term" value="C:cytosol"/>
    <property type="evidence" value="ECO:0007669"/>
    <property type="project" value="TreeGrafter"/>
</dbReference>
<dbReference type="GO" id="GO:0051287">
    <property type="term" value="F:NAD binding"/>
    <property type="evidence" value="ECO:0007669"/>
    <property type="project" value="InterPro"/>
</dbReference>
<evidence type="ECO:0000256" key="15">
    <source>
        <dbReference type="PIRSR" id="PIRSR000114-2"/>
    </source>
</evidence>
<dbReference type="NCBIfam" id="NF000940">
    <property type="entry name" value="PRK00094.1-2"/>
    <property type="match status" value="1"/>
</dbReference>
<evidence type="ECO:0000259" key="18">
    <source>
        <dbReference type="Pfam" id="PF01210"/>
    </source>
</evidence>
<dbReference type="SUPFAM" id="SSF48179">
    <property type="entry name" value="6-phosphogluconate dehydrogenase C-terminal domain-like"/>
    <property type="match status" value="1"/>
</dbReference>
<dbReference type="Proteomes" id="UP000675920">
    <property type="component" value="Unplaced"/>
</dbReference>
<feature type="binding site" evidence="15">
    <location>
        <position position="109"/>
    </location>
    <ligand>
        <name>substrate</name>
    </ligand>
</feature>
<feature type="binding site" evidence="13">
    <location>
        <position position="141"/>
    </location>
    <ligand>
        <name>NADPH</name>
        <dbReference type="ChEBI" id="CHEBI:57783"/>
    </ligand>
</feature>
<dbReference type="InterPro" id="IPR036291">
    <property type="entry name" value="NAD(P)-bd_dom_sf"/>
</dbReference>
<dbReference type="Pfam" id="PF07479">
    <property type="entry name" value="NAD_Gly3P_dh_C"/>
    <property type="match status" value="1"/>
</dbReference>
<feature type="binding site" evidence="13">
    <location>
        <position position="255"/>
    </location>
    <ligand>
        <name>sn-glycerol 3-phosphate</name>
        <dbReference type="ChEBI" id="CHEBI:57597"/>
    </ligand>
</feature>
<gene>
    <name evidence="13" type="primary">gpsA</name>
</gene>
<dbReference type="InterPro" id="IPR006109">
    <property type="entry name" value="G3P_DH_NAD-dep_C"/>
</dbReference>
<dbReference type="InterPro" id="IPR008927">
    <property type="entry name" value="6-PGluconate_DH-like_C_sf"/>
</dbReference>
<dbReference type="OrthoDB" id="9812273at2"/>
<evidence type="ECO:0000259" key="19">
    <source>
        <dbReference type="Pfam" id="PF07479"/>
    </source>
</evidence>
<feature type="binding site" evidence="13">
    <location>
        <position position="257"/>
    </location>
    <ligand>
        <name>sn-glycerol 3-phosphate</name>
        <dbReference type="ChEBI" id="CHEBI:57597"/>
    </ligand>
</feature>
<comment type="function">
    <text evidence="13">Catalyzes the reduction of the glycolytic intermediate dihydroxyacetone phosphate (DHAP) to sn-glycerol 3-phosphate (G3P), the key precursor for phospholipid synthesis.</text>
</comment>
<feature type="binding site" evidence="16">
    <location>
        <begin position="14"/>
        <end position="19"/>
    </location>
    <ligand>
        <name>NAD(+)</name>
        <dbReference type="ChEBI" id="CHEBI:57540"/>
    </ligand>
</feature>
<dbReference type="AlphaFoldDB" id="A0A8B6X5N7"/>
<keyword evidence="4 13" id="KW-0560">Oxidoreductase</keyword>
<comment type="subcellular location">
    <subcellularLocation>
        <location evidence="13">Cytoplasm</location>
    </subcellularLocation>
</comment>
<dbReference type="PRINTS" id="PR00077">
    <property type="entry name" value="GPDHDRGNASE"/>
</dbReference>
<keyword evidence="5 13" id="KW-0520">NAD</keyword>
<dbReference type="InterPro" id="IPR011128">
    <property type="entry name" value="G3P_DH_NAD-dep_N"/>
</dbReference>
<feature type="binding site" evidence="13">
    <location>
        <position position="280"/>
    </location>
    <ligand>
        <name>NADPH</name>
        <dbReference type="ChEBI" id="CHEBI:57783"/>
    </ligand>
</feature>
<feature type="active site" description="Proton acceptor" evidence="13 14">
    <location>
        <position position="192"/>
    </location>
</feature>
<dbReference type="GO" id="GO:0046168">
    <property type="term" value="P:glycerol-3-phosphate catabolic process"/>
    <property type="evidence" value="ECO:0007669"/>
    <property type="project" value="InterPro"/>
</dbReference>
<feature type="binding site" evidence="13">
    <location>
        <position position="256"/>
    </location>
    <ligand>
        <name>sn-glycerol 3-phosphate</name>
        <dbReference type="ChEBI" id="CHEBI:57597"/>
    </ligand>
</feature>
<sequence length="336" mass="34297">MGASASFPTLGVLGAGSWGTALAAALARHGREVTLWARDADAAAAMQSTRENARYLPGNRLPDSLSITPDFDRAATAGVVVIATPAAALRATAARLAPLAPKAVVWLCKGFEEGSDRLLHEVMAEALPGVPAAALSGPSFAREVAAGLPCALVCAADDIALADRLAAVFHSEAMRVYASSDLAGVEVCGAIKNVLAVAAGVADGLELGLNARAALITRGLAEMTRLGLALGARTDTFMGLAGVGDLILTCTGDLSRNRRVGLAIGRGEALADAVGALGQVAEGVRSARPARELGRRLGVELPITEAVCRVLFEGVTPRHALAELLARDRAREGFGG</sequence>
<evidence type="ECO:0000256" key="9">
    <source>
        <dbReference type="ARBA" id="ARBA00052716"/>
    </source>
</evidence>